<accession>A0ACC2S9C0</accession>
<organism evidence="1 2">
    <name type="scientific">Entomophthora muscae</name>
    <dbReference type="NCBI Taxonomy" id="34485"/>
    <lineage>
        <taxon>Eukaryota</taxon>
        <taxon>Fungi</taxon>
        <taxon>Fungi incertae sedis</taxon>
        <taxon>Zoopagomycota</taxon>
        <taxon>Entomophthoromycotina</taxon>
        <taxon>Entomophthoromycetes</taxon>
        <taxon>Entomophthorales</taxon>
        <taxon>Entomophthoraceae</taxon>
        <taxon>Entomophthora</taxon>
    </lineage>
</organism>
<evidence type="ECO:0000313" key="2">
    <source>
        <dbReference type="Proteomes" id="UP001165960"/>
    </source>
</evidence>
<dbReference type="EMBL" id="QTSX02005701">
    <property type="protein sequence ID" value="KAJ9058939.1"/>
    <property type="molecule type" value="Genomic_DNA"/>
</dbReference>
<reference evidence="1" key="1">
    <citation type="submission" date="2022-04" db="EMBL/GenBank/DDBJ databases">
        <title>Genome of the entomopathogenic fungus Entomophthora muscae.</title>
        <authorList>
            <person name="Elya C."/>
            <person name="Lovett B.R."/>
            <person name="Lee E."/>
            <person name="Macias A.M."/>
            <person name="Hajek A.E."/>
            <person name="De Bivort B.L."/>
            <person name="Kasson M.T."/>
            <person name="De Fine Licht H.H."/>
            <person name="Stajich J.E."/>
        </authorList>
    </citation>
    <scope>NUCLEOTIDE SEQUENCE</scope>
    <source>
        <strain evidence="1">Berkeley</strain>
    </source>
</reference>
<protein>
    <submittedName>
        <fullName evidence="1">Uncharacterized protein</fullName>
    </submittedName>
</protein>
<keyword evidence="2" id="KW-1185">Reference proteome</keyword>
<dbReference type="Proteomes" id="UP001165960">
    <property type="component" value="Unassembled WGS sequence"/>
</dbReference>
<comment type="caution">
    <text evidence="1">The sequence shown here is derived from an EMBL/GenBank/DDBJ whole genome shotgun (WGS) entry which is preliminary data.</text>
</comment>
<evidence type="ECO:0000313" key="1">
    <source>
        <dbReference type="EMBL" id="KAJ9058939.1"/>
    </source>
</evidence>
<name>A0ACC2S9C0_9FUNG</name>
<gene>
    <name evidence="1" type="ORF">DSO57_1007341</name>
</gene>
<sequence>MLFWLTQLLPYFVFAIYQISTRSSGPPAPHSQIPILQESTPEKILELDPLACIKPSVRYNHQDPWILLSPKLFRGKFNFLPTYQLNIKPPVTPKPMPASLPDLPTDHISKLFGIVSITLAGVIGTIILAASLWSWVGKSMTYLIKLALILWWALPAKPAACAFLKTTGWRPKVGCLTIQEKPKLLKDYRNIFKHSISLMGSKTSPSSKLGGQRAAWGPPAPQNQSYGLQGSTLSCIQKEALLSVK</sequence>
<proteinExistence type="predicted"/>